<dbReference type="NCBIfam" id="NF004042">
    <property type="entry name" value="PRK05550.1"/>
    <property type="match status" value="1"/>
</dbReference>
<dbReference type="GO" id="GO:0008113">
    <property type="term" value="F:peptide-methionine (S)-S-oxide reductase activity"/>
    <property type="evidence" value="ECO:0007669"/>
    <property type="project" value="UniProtKB-UniRule"/>
</dbReference>
<evidence type="ECO:0000256" key="6">
    <source>
        <dbReference type="ARBA" id="ARBA00048782"/>
    </source>
</evidence>
<dbReference type="PROSITE" id="PS51790">
    <property type="entry name" value="MSRB"/>
    <property type="match status" value="1"/>
</dbReference>
<dbReference type="NCBIfam" id="TIGR00401">
    <property type="entry name" value="msrA"/>
    <property type="match status" value="1"/>
</dbReference>
<comment type="caution">
    <text evidence="9">The sequence shown here is derived from an EMBL/GenBank/DDBJ whole genome shotgun (WGS) entry which is preliminary data.</text>
</comment>
<dbReference type="InterPro" id="IPR011057">
    <property type="entry name" value="Mss4-like_sf"/>
</dbReference>
<protein>
    <recommendedName>
        <fullName evidence="7">Peptide methionine sulfoxide reductase MsrA</fullName>
        <shortName evidence="7">Protein-methionine-S-oxide reductase</shortName>
        <ecNumber evidence="7">1.8.4.11</ecNumber>
    </recommendedName>
    <alternativeName>
        <fullName evidence="7">Peptide-methionine (S)-S-oxide reductase</fullName>
        <shortName evidence="7">Peptide Met(O) reductase</shortName>
    </alternativeName>
</protein>
<dbReference type="Proteomes" id="UP000474778">
    <property type="component" value="Unassembled WGS sequence"/>
</dbReference>
<dbReference type="NCBIfam" id="NF004036">
    <property type="entry name" value="PRK05508.1"/>
    <property type="match status" value="1"/>
</dbReference>
<dbReference type="Pfam" id="PF01641">
    <property type="entry name" value="SelR"/>
    <property type="match status" value="1"/>
</dbReference>
<dbReference type="GO" id="GO:0033743">
    <property type="term" value="F:peptide-methionine (R)-S-oxide reductase activity"/>
    <property type="evidence" value="ECO:0007669"/>
    <property type="project" value="UniProtKB-EC"/>
</dbReference>
<dbReference type="RefSeq" id="WP_160794936.1">
    <property type="nucleotide sequence ID" value="NZ_CANMWR010000007.1"/>
</dbReference>
<dbReference type="InterPro" id="IPR002569">
    <property type="entry name" value="Met_Sox_Rdtase_MsrA_dom"/>
</dbReference>
<dbReference type="SUPFAM" id="SSF55068">
    <property type="entry name" value="Peptide methionine sulfoxide reductase"/>
    <property type="match status" value="1"/>
</dbReference>
<dbReference type="Pfam" id="PF01625">
    <property type="entry name" value="PMSR"/>
    <property type="match status" value="1"/>
</dbReference>
<comment type="function">
    <text evidence="3 7">Has an important function as a repair enzyme for proteins that have been inactivated by oxidation. Catalyzes the reversible oxidation-reduction of methionine sulfoxide in proteins to methionine.</text>
</comment>
<feature type="active site" evidence="7">
    <location>
        <position position="136"/>
    </location>
</feature>
<accession>A0A6L7HZH6</accession>
<evidence type="ECO:0000256" key="3">
    <source>
        <dbReference type="ARBA" id="ARBA00024679"/>
    </source>
</evidence>
<dbReference type="AlphaFoldDB" id="A0A6L7HZH6"/>
<evidence type="ECO:0000313" key="10">
    <source>
        <dbReference type="Proteomes" id="UP000474778"/>
    </source>
</evidence>
<evidence type="ECO:0000313" key="9">
    <source>
        <dbReference type="EMBL" id="MXR68548.1"/>
    </source>
</evidence>
<evidence type="ECO:0000256" key="1">
    <source>
        <dbReference type="ARBA" id="ARBA00023002"/>
    </source>
</evidence>
<dbReference type="Gene3D" id="3.30.1060.10">
    <property type="entry name" value="Peptide methionine sulphoxide reductase MsrA"/>
    <property type="match status" value="1"/>
</dbReference>
<comment type="similarity">
    <text evidence="7">Belongs to the MsrA Met sulfoxide reductase family.</text>
</comment>
<dbReference type="PANTHER" id="PTHR43774:SF1">
    <property type="entry name" value="PEPTIDE METHIONINE SULFOXIDE REDUCTASE MSRA 2"/>
    <property type="match status" value="1"/>
</dbReference>
<dbReference type="EMBL" id="WRPA01000005">
    <property type="protein sequence ID" value="MXR68548.1"/>
    <property type="molecule type" value="Genomic_DNA"/>
</dbReference>
<sequence length="305" mass="34356">MRELTEFERYVIEDKGTERPFSGEYNQHDAPGVYHCKRCDAPLYLSEHKFNAHCGWPAFDDEIPGAVKRVSDADGHRVEIVCQQCGGHLGHVFEGEYLTSKNLRHCVNSVSMVFKGRAERQNVDSHIRWATLGGGCFWCLEAVFSQLRGVISVKSGYAGGDESTANYRAVCTGDTGHAEVVQIEFDSHIISYEELLEVFWQSHDPTTLNRQGNDVGTQYRSVIFTHDDEQIQAASQMIARLTEASIFDKPIVTELVALDNFYPAEPYHDAYFEHNGQQPYCQVVVKPKVDKIKALFKERLKSGGG</sequence>
<evidence type="ECO:0000256" key="4">
    <source>
        <dbReference type="ARBA" id="ARBA00047806"/>
    </source>
</evidence>
<dbReference type="EC" id="1.8.4.11" evidence="7"/>
<evidence type="ECO:0000256" key="2">
    <source>
        <dbReference type="ARBA" id="ARBA00023268"/>
    </source>
</evidence>
<keyword evidence="1 7" id="KW-0560">Oxidoreductase</keyword>
<organism evidence="9 10">
    <name type="scientific">Shewanella insulae</name>
    <dbReference type="NCBI Taxonomy" id="2681496"/>
    <lineage>
        <taxon>Bacteria</taxon>
        <taxon>Pseudomonadati</taxon>
        <taxon>Pseudomonadota</taxon>
        <taxon>Gammaproteobacteria</taxon>
        <taxon>Alteromonadales</taxon>
        <taxon>Shewanellaceae</taxon>
        <taxon>Shewanella</taxon>
    </lineage>
</organism>
<name>A0A6L7HZH6_9GAMM</name>
<dbReference type="Gene3D" id="2.170.150.20">
    <property type="entry name" value="Peptide methionine sulfoxide reductase"/>
    <property type="match status" value="1"/>
</dbReference>
<dbReference type="PANTHER" id="PTHR43774">
    <property type="entry name" value="PEPTIDE METHIONINE SULFOXIDE REDUCTASE"/>
    <property type="match status" value="1"/>
</dbReference>
<gene>
    <name evidence="7" type="primary">msrA</name>
    <name evidence="9" type="ORF">GNT65_07670</name>
</gene>
<dbReference type="SUPFAM" id="SSF51316">
    <property type="entry name" value="Mss4-like"/>
    <property type="match status" value="1"/>
</dbReference>
<keyword evidence="2" id="KW-0511">Multifunctional enzyme</keyword>
<reference evidence="9 10" key="1">
    <citation type="submission" date="2019-12" db="EMBL/GenBank/DDBJ databases">
        <title>Shewanella insulae sp. nov., isolated from a tidal flat.</title>
        <authorList>
            <person name="Yoon J.-H."/>
        </authorList>
    </citation>
    <scope>NUCLEOTIDE SEQUENCE [LARGE SCALE GENOMIC DNA]</scope>
    <source>
        <strain evidence="9 10">JBTF-M18</strain>
    </source>
</reference>
<proteinExistence type="inferred from homology"/>
<keyword evidence="10" id="KW-1185">Reference proteome</keyword>
<comment type="catalytic activity">
    <reaction evidence="6 7">
        <text>[thioredoxin]-disulfide + L-methionine + H2O = L-methionine (S)-S-oxide + [thioredoxin]-dithiol</text>
        <dbReference type="Rhea" id="RHEA:19993"/>
        <dbReference type="Rhea" id="RHEA-COMP:10698"/>
        <dbReference type="Rhea" id="RHEA-COMP:10700"/>
        <dbReference type="ChEBI" id="CHEBI:15377"/>
        <dbReference type="ChEBI" id="CHEBI:29950"/>
        <dbReference type="ChEBI" id="CHEBI:50058"/>
        <dbReference type="ChEBI" id="CHEBI:57844"/>
        <dbReference type="ChEBI" id="CHEBI:58772"/>
        <dbReference type="EC" id="1.8.4.11"/>
    </reaction>
</comment>
<feature type="domain" description="MsrB" evidence="8">
    <location>
        <begin position="1"/>
        <end position="117"/>
    </location>
</feature>
<evidence type="ECO:0000256" key="7">
    <source>
        <dbReference type="HAMAP-Rule" id="MF_01401"/>
    </source>
</evidence>
<comment type="catalytic activity">
    <reaction evidence="4 7">
        <text>L-methionyl-[protein] + [thioredoxin]-disulfide + H2O = L-methionyl-(S)-S-oxide-[protein] + [thioredoxin]-dithiol</text>
        <dbReference type="Rhea" id="RHEA:14217"/>
        <dbReference type="Rhea" id="RHEA-COMP:10698"/>
        <dbReference type="Rhea" id="RHEA-COMP:10700"/>
        <dbReference type="Rhea" id="RHEA-COMP:12313"/>
        <dbReference type="Rhea" id="RHEA-COMP:12315"/>
        <dbReference type="ChEBI" id="CHEBI:15377"/>
        <dbReference type="ChEBI" id="CHEBI:16044"/>
        <dbReference type="ChEBI" id="CHEBI:29950"/>
        <dbReference type="ChEBI" id="CHEBI:44120"/>
        <dbReference type="ChEBI" id="CHEBI:50058"/>
        <dbReference type="EC" id="1.8.4.11"/>
    </reaction>
</comment>
<evidence type="ECO:0000256" key="5">
    <source>
        <dbReference type="ARBA" id="ARBA00048488"/>
    </source>
</evidence>
<dbReference type="InterPro" id="IPR002579">
    <property type="entry name" value="Met_Sox_Rdtase_MsrB_dom"/>
</dbReference>
<comment type="catalytic activity">
    <reaction evidence="5">
        <text>L-methionyl-[protein] + [thioredoxin]-disulfide + H2O = L-methionyl-(R)-S-oxide-[protein] + [thioredoxin]-dithiol</text>
        <dbReference type="Rhea" id="RHEA:24164"/>
        <dbReference type="Rhea" id="RHEA-COMP:10698"/>
        <dbReference type="Rhea" id="RHEA-COMP:10700"/>
        <dbReference type="Rhea" id="RHEA-COMP:12313"/>
        <dbReference type="Rhea" id="RHEA-COMP:12314"/>
        <dbReference type="ChEBI" id="CHEBI:15377"/>
        <dbReference type="ChEBI" id="CHEBI:16044"/>
        <dbReference type="ChEBI" id="CHEBI:29950"/>
        <dbReference type="ChEBI" id="CHEBI:45764"/>
        <dbReference type="ChEBI" id="CHEBI:50058"/>
        <dbReference type="EC" id="1.8.4.12"/>
    </reaction>
</comment>
<dbReference type="InterPro" id="IPR036509">
    <property type="entry name" value="Met_Sox_Rdtase_MsrA_sf"/>
</dbReference>
<evidence type="ECO:0000259" key="8">
    <source>
        <dbReference type="PROSITE" id="PS51790"/>
    </source>
</evidence>
<dbReference type="HAMAP" id="MF_01401">
    <property type="entry name" value="MsrA"/>
    <property type="match status" value="1"/>
</dbReference>